<dbReference type="Pfam" id="PF01063">
    <property type="entry name" value="Aminotran_4"/>
    <property type="match status" value="1"/>
</dbReference>
<dbReference type="EMBL" id="BAAAQY010000004">
    <property type="protein sequence ID" value="GAA2232982.1"/>
    <property type="molecule type" value="Genomic_DNA"/>
</dbReference>
<reference evidence="2" key="1">
    <citation type="journal article" date="2019" name="Int. J. Syst. Evol. Microbiol.">
        <title>The Global Catalogue of Microorganisms (GCM) 10K type strain sequencing project: providing services to taxonomists for standard genome sequencing and annotation.</title>
        <authorList>
            <consortium name="The Broad Institute Genomics Platform"/>
            <consortium name="The Broad Institute Genome Sequencing Center for Infectious Disease"/>
            <person name="Wu L."/>
            <person name="Ma J."/>
        </authorList>
    </citation>
    <scope>NUCLEOTIDE SEQUENCE [LARGE SCALE GENOMIC DNA]</scope>
    <source>
        <strain evidence="2">JCM 16117</strain>
    </source>
</reference>
<protein>
    <recommendedName>
        <fullName evidence="3">Aminotransferase class IV</fullName>
    </recommendedName>
</protein>
<name>A0ABP5QHK8_9MICO</name>
<dbReference type="InterPro" id="IPR036038">
    <property type="entry name" value="Aminotransferase-like"/>
</dbReference>
<dbReference type="InterPro" id="IPR001544">
    <property type="entry name" value="Aminotrans_IV"/>
</dbReference>
<dbReference type="Gene3D" id="3.20.10.10">
    <property type="entry name" value="D-amino Acid Aminotransferase, subunit A, domain 2"/>
    <property type="match status" value="1"/>
</dbReference>
<comment type="caution">
    <text evidence="1">The sequence shown here is derived from an EMBL/GenBank/DDBJ whole genome shotgun (WGS) entry which is preliminary data.</text>
</comment>
<dbReference type="InterPro" id="IPR043132">
    <property type="entry name" value="BCAT-like_C"/>
</dbReference>
<sequence length="281" mass="30294">MASAPASFVWTGDSLVERDLAAHRALLAADSWFVTPAGSVRALDAHRTRFLAAASRQGARGGRSDTGTPSESEVAAFWSASMGRLRSFKADGEDAPGGDAGLFPRVELAETDDGRRELRLRVRVAPRRRSSAVLVTHDGPDPRREPRVKGPDLEHLIALRAAAQENGADELVLLDHGLVTDGASSALLWWRGDVLAAPAGDLARVDSVTARSIRLIATATGTRVVEERARPGDLEGCELWIVSALHGISVVDHWIGGPALDPRPRRAVTWNRRLEALRRPL</sequence>
<dbReference type="SUPFAM" id="SSF56752">
    <property type="entry name" value="D-aminoacid aminotransferase-like PLP-dependent enzymes"/>
    <property type="match status" value="1"/>
</dbReference>
<evidence type="ECO:0008006" key="3">
    <source>
        <dbReference type="Google" id="ProtNLM"/>
    </source>
</evidence>
<gene>
    <name evidence="1" type="ORF">GCM10009851_17540</name>
</gene>
<keyword evidence="2" id="KW-1185">Reference proteome</keyword>
<dbReference type="RefSeq" id="WP_259479238.1">
    <property type="nucleotide sequence ID" value="NZ_BAAAQY010000004.1"/>
</dbReference>
<evidence type="ECO:0000313" key="1">
    <source>
        <dbReference type="EMBL" id="GAA2232982.1"/>
    </source>
</evidence>
<evidence type="ECO:0000313" key="2">
    <source>
        <dbReference type="Proteomes" id="UP001500929"/>
    </source>
</evidence>
<organism evidence="1 2">
    <name type="scientific">Herbiconiux moechotypicola</name>
    <dbReference type="NCBI Taxonomy" id="637393"/>
    <lineage>
        <taxon>Bacteria</taxon>
        <taxon>Bacillati</taxon>
        <taxon>Actinomycetota</taxon>
        <taxon>Actinomycetes</taxon>
        <taxon>Micrococcales</taxon>
        <taxon>Microbacteriaceae</taxon>
        <taxon>Herbiconiux</taxon>
    </lineage>
</organism>
<dbReference type="Proteomes" id="UP001500929">
    <property type="component" value="Unassembled WGS sequence"/>
</dbReference>
<accession>A0ABP5QHK8</accession>
<proteinExistence type="predicted"/>